<dbReference type="OrthoDB" id="2109241at2759"/>
<evidence type="ECO:0000313" key="2">
    <source>
        <dbReference type="Proteomes" id="UP000193642"/>
    </source>
</evidence>
<dbReference type="AlphaFoldDB" id="A0A1Y2BWA7"/>
<organism evidence="1 2">
    <name type="scientific">Rhizoclosmatium globosum</name>
    <dbReference type="NCBI Taxonomy" id="329046"/>
    <lineage>
        <taxon>Eukaryota</taxon>
        <taxon>Fungi</taxon>
        <taxon>Fungi incertae sedis</taxon>
        <taxon>Chytridiomycota</taxon>
        <taxon>Chytridiomycota incertae sedis</taxon>
        <taxon>Chytridiomycetes</taxon>
        <taxon>Chytridiales</taxon>
        <taxon>Chytriomycetaceae</taxon>
        <taxon>Rhizoclosmatium</taxon>
    </lineage>
</organism>
<accession>A0A1Y2BWA7</accession>
<dbReference type="InterPro" id="IPR039471">
    <property type="entry name" value="CXorf65-like"/>
</dbReference>
<dbReference type="Proteomes" id="UP000193642">
    <property type="component" value="Unassembled WGS sequence"/>
</dbReference>
<dbReference type="PANTHER" id="PTHR33887:SF5">
    <property type="entry name" value="PB1 DOMAIN-CONTAINING PROTEIN"/>
    <property type="match status" value="1"/>
</dbReference>
<name>A0A1Y2BWA7_9FUNG</name>
<reference evidence="1 2" key="1">
    <citation type="submission" date="2016-07" db="EMBL/GenBank/DDBJ databases">
        <title>Pervasive Adenine N6-methylation of Active Genes in Fungi.</title>
        <authorList>
            <consortium name="DOE Joint Genome Institute"/>
            <person name="Mondo S.J."/>
            <person name="Dannebaum R.O."/>
            <person name="Kuo R.C."/>
            <person name="Labutti K."/>
            <person name="Haridas S."/>
            <person name="Kuo A."/>
            <person name="Salamov A."/>
            <person name="Ahrendt S.R."/>
            <person name="Lipzen A."/>
            <person name="Sullivan W."/>
            <person name="Andreopoulos W.B."/>
            <person name="Clum A."/>
            <person name="Lindquist E."/>
            <person name="Daum C."/>
            <person name="Ramamoorthy G.K."/>
            <person name="Gryganskyi A."/>
            <person name="Culley D."/>
            <person name="Magnuson J.K."/>
            <person name="James T.Y."/>
            <person name="O'Malley M.A."/>
            <person name="Stajich J.E."/>
            <person name="Spatafora J.W."/>
            <person name="Visel A."/>
            <person name="Grigoriev I.V."/>
        </authorList>
    </citation>
    <scope>NUCLEOTIDE SEQUENCE [LARGE SCALE GENOMIC DNA]</scope>
    <source>
        <strain evidence="1 2">JEL800</strain>
    </source>
</reference>
<evidence type="ECO:0000313" key="1">
    <source>
        <dbReference type="EMBL" id="ORY38415.1"/>
    </source>
</evidence>
<gene>
    <name evidence="1" type="ORF">BCR33DRAFT_720782</name>
</gene>
<sequence>MSFCTVKFGANEERLINPNCLSSVLLTHLKKTCFDKLGEPPEHIDLATEAGEVVDLHGKPKEYAKKVLESRANYILVKVTAEETDDLAATYTPLLDQVGEKIKFSCL</sequence>
<keyword evidence="2" id="KW-1185">Reference proteome</keyword>
<dbReference type="EMBL" id="MCGO01000044">
    <property type="protein sequence ID" value="ORY38415.1"/>
    <property type="molecule type" value="Genomic_DNA"/>
</dbReference>
<proteinExistence type="predicted"/>
<dbReference type="PANTHER" id="PTHR33887">
    <property type="entry name" value="PB1 DOMAIN-CONTAINING PROTEIN"/>
    <property type="match status" value="1"/>
</dbReference>
<dbReference type="Pfam" id="PF15874">
    <property type="entry name" value="Il2rg"/>
    <property type="match status" value="1"/>
</dbReference>
<comment type="caution">
    <text evidence="1">The sequence shown here is derived from an EMBL/GenBank/DDBJ whole genome shotgun (WGS) entry which is preliminary data.</text>
</comment>
<protein>
    <submittedName>
        <fullName evidence="1">Uncharacterized protein</fullName>
    </submittedName>
</protein>